<dbReference type="EMBL" id="JACOPO010000001">
    <property type="protein sequence ID" value="MBC5721771.1"/>
    <property type="molecule type" value="Genomic_DNA"/>
</dbReference>
<evidence type="ECO:0000313" key="2">
    <source>
        <dbReference type="EMBL" id="MBC5721771.1"/>
    </source>
</evidence>
<comment type="caution">
    <text evidence="2">The sequence shown here is derived from an EMBL/GenBank/DDBJ whole genome shotgun (WGS) entry which is preliminary data.</text>
</comment>
<dbReference type="InterPro" id="IPR016787">
    <property type="entry name" value="UCP021328"/>
</dbReference>
<dbReference type="Pfam" id="PF11208">
    <property type="entry name" value="DUF2992"/>
    <property type="match status" value="1"/>
</dbReference>
<keyword evidence="3" id="KW-1185">Reference proteome</keyword>
<dbReference type="Proteomes" id="UP000628736">
    <property type="component" value="Unassembled WGS sequence"/>
</dbReference>
<proteinExistence type="predicted"/>
<sequence>MSSFIVLFQSPFWVGIAQRWGEEGYQAAKITFGAQPTDTQIYQWVLKEWHRLVFSKLSEEESPVLERKQKRLQREARKAIQVRGIGTKAQAALALQREDRGLARREKKHLERQEEDRRKFLLRQQKKREKKRGR</sequence>
<dbReference type="PIRSF" id="PIRSF021328">
    <property type="entry name" value="UCP021328"/>
    <property type="match status" value="1"/>
</dbReference>
<feature type="compositionally biased region" description="Basic and acidic residues" evidence="1">
    <location>
        <begin position="104"/>
        <end position="119"/>
    </location>
</feature>
<evidence type="ECO:0000256" key="1">
    <source>
        <dbReference type="SAM" id="MobiDB-lite"/>
    </source>
</evidence>
<organism evidence="2 3">
    <name type="scientific">Flintibacter hominis</name>
    <dbReference type="NCBI Taxonomy" id="2763048"/>
    <lineage>
        <taxon>Bacteria</taxon>
        <taxon>Bacillati</taxon>
        <taxon>Bacillota</taxon>
        <taxon>Clostridia</taxon>
        <taxon>Eubacteriales</taxon>
        <taxon>Flintibacter</taxon>
    </lineage>
</organism>
<reference evidence="2" key="1">
    <citation type="submission" date="2020-08" db="EMBL/GenBank/DDBJ databases">
        <title>Genome public.</title>
        <authorList>
            <person name="Liu C."/>
            <person name="Sun Q."/>
        </authorList>
    </citation>
    <scope>NUCLEOTIDE SEQUENCE</scope>
    <source>
        <strain evidence="2">NSJ-23</strain>
    </source>
</reference>
<gene>
    <name evidence="2" type="ORF">H8S11_02910</name>
</gene>
<protein>
    <submittedName>
        <fullName evidence="2">YjdF family protein</fullName>
    </submittedName>
</protein>
<evidence type="ECO:0000313" key="3">
    <source>
        <dbReference type="Proteomes" id="UP000628736"/>
    </source>
</evidence>
<accession>A0A8J6IZL2</accession>
<feature type="compositionally biased region" description="Basic residues" evidence="1">
    <location>
        <begin position="120"/>
        <end position="134"/>
    </location>
</feature>
<feature type="region of interest" description="Disordered" evidence="1">
    <location>
        <begin position="104"/>
        <end position="134"/>
    </location>
</feature>
<dbReference type="RefSeq" id="WP_186852109.1">
    <property type="nucleotide sequence ID" value="NZ_JACOPO010000001.1"/>
</dbReference>
<dbReference type="AlphaFoldDB" id="A0A8J6IZL2"/>
<name>A0A8J6IZL2_9FIRM</name>